<protein>
    <submittedName>
        <fullName evidence="1">Uncharacterized protein</fullName>
    </submittedName>
</protein>
<accession>A0A117NHL8</accession>
<organism evidence="1">
    <name type="scientific">Picea glauca</name>
    <name type="common">White spruce</name>
    <name type="synonym">Pinus glauca</name>
    <dbReference type="NCBI Taxonomy" id="3330"/>
    <lineage>
        <taxon>Eukaryota</taxon>
        <taxon>Viridiplantae</taxon>
        <taxon>Streptophyta</taxon>
        <taxon>Embryophyta</taxon>
        <taxon>Tracheophyta</taxon>
        <taxon>Spermatophyta</taxon>
        <taxon>Pinopsida</taxon>
        <taxon>Pinidae</taxon>
        <taxon>Conifers I</taxon>
        <taxon>Pinales</taxon>
        <taxon>Pinaceae</taxon>
        <taxon>Picea</taxon>
    </lineage>
</organism>
<reference evidence="1" key="1">
    <citation type="journal article" date="2015" name="Genome Biol. Evol.">
        <title>Organellar Genomes of White Spruce (Picea glauca): Assembly and Annotation.</title>
        <authorList>
            <person name="Jackman S.D."/>
            <person name="Warren R.L."/>
            <person name="Gibb E.A."/>
            <person name="Vandervalk B.P."/>
            <person name="Mohamadi H."/>
            <person name="Chu J."/>
            <person name="Raymond A."/>
            <person name="Pleasance S."/>
            <person name="Coope R."/>
            <person name="Wildung M.R."/>
            <person name="Ritland C.E."/>
            <person name="Bousquet J."/>
            <person name="Jones S.J."/>
            <person name="Bohlmann J."/>
            <person name="Birol I."/>
        </authorList>
    </citation>
    <scope>NUCLEOTIDE SEQUENCE [LARGE SCALE GENOMIC DNA]</scope>
    <source>
        <tissue evidence="1">Flushing bud</tissue>
    </source>
</reference>
<evidence type="ECO:0000313" key="1">
    <source>
        <dbReference type="EMBL" id="KUM48603.1"/>
    </source>
</evidence>
<gene>
    <name evidence="1" type="ORF">ABT39_MTgene4618</name>
</gene>
<comment type="caution">
    <text evidence="1">The sequence shown here is derived from an EMBL/GenBank/DDBJ whole genome shotgun (WGS) entry which is preliminary data.</text>
</comment>
<geneLocation type="mitochondrion" evidence="1"/>
<dbReference type="AlphaFoldDB" id="A0A117NHL8"/>
<sequence>MRVGLVESIRKTLPNGLLINKRLVFLSGSEGYFSFRWVLNSHFE</sequence>
<keyword evidence="1" id="KW-0496">Mitochondrion</keyword>
<name>A0A117NHL8_PICGL</name>
<dbReference type="EMBL" id="LKAM01000005">
    <property type="protein sequence ID" value="KUM48603.1"/>
    <property type="molecule type" value="Genomic_DNA"/>
</dbReference>
<proteinExistence type="predicted"/>